<name>A0A9Q0M406_BLOTA</name>
<evidence type="ECO:0008006" key="4">
    <source>
        <dbReference type="Google" id="ProtNLM"/>
    </source>
</evidence>
<evidence type="ECO:0000313" key="3">
    <source>
        <dbReference type="Proteomes" id="UP001142055"/>
    </source>
</evidence>
<accession>A0A9Q0M406</accession>
<dbReference type="EMBL" id="JAPWDV010000003">
    <property type="protein sequence ID" value="KAJ6217010.1"/>
    <property type="molecule type" value="Genomic_DNA"/>
</dbReference>
<gene>
    <name evidence="2" type="ORF">RDWZM_008167</name>
</gene>
<organism evidence="2 3">
    <name type="scientific">Blomia tropicalis</name>
    <name type="common">Mite</name>
    <dbReference type="NCBI Taxonomy" id="40697"/>
    <lineage>
        <taxon>Eukaryota</taxon>
        <taxon>Metazoa</taxon>
        <taxon>Ecdysozoa</taxon>
        <taxon>Arthropoda</taxon>
        <taxon>Chelicerata</taxon>
        <taxon>Arachnida</taxon>
        <taxon>Acari</taxon>
        <taxon>Acariformes</taxon>
        <taxon>Sarcoptiformes</taxon>
        <taxon>Astigmata</taxon>
        <taxon>Glycyphagoidea</taxon>
        <taxon>Echimyopodidae</taxon>
        <taxon>Blomia</taxon>
    </lineage>
</organism>
<reference evidence="2" key="1">
    <citation type="submission" date="2022-12" db="EMBL/GenBank/DDBJ databases">
        <title>Genome assemblies of Blomia tropicalis.</title>
        <authorList>
            <person name="Cui Y."/>
        </authorList>
    </citation>
    <scope>NUCLEOTIDE SEQUENCE</scope>
    <source>
        <tissue evidence="2">Adult mites</tissue>
    </source>
</reference>
<feature type="non-terminal residue" evidence="2">
    <location>
        <position position="97"/>
    </location>
</feature>
<protein>
    <recommendedName>
        <fullName evidence="4">Secreted protein</fullName>
    </recommendedName>
</protein>
<comment type="caution">
    <text evidence="2">The sequence shown here is derived from an EMBL/GenBank/DDBJ whole genome shotgun (WGS) entry which is preliminary data.</text>
</comment>
<dbReference type="Proteomes" id="UP001142055">
    <property type="component" value="Chromosome 3"/>
</dbReference>
<dbReference type="AlphaFoldDB" id="A0A9Q0M406"/>
<feature type="chain" id="PRO_5040294557" description="Secreted protein" evidence="1">
    <location>
        <begin position="19"/>
        <end position="97"/>
    </location>
</feature>
<evidence type="ECO:0000256" key="1">
    <source>
        <dbReference type="SAM" id="SignalP"/>
    </source>
</evidence>
<evidence type="ECO:0000313" key="2">
    <source>
        <dbReference type="EMBL" id="KAJ6217010.1"/>
    </source>
</evidence>
<keyword evidence="3" id="KW-1185">Reference proteome</keyword>
<feature type="signal peptide" evidence="1">
    <location>
        <begin position="1"/>
        <end position="18"/>
    </location>
</feature>
<proteinExistence type="predicted"/>
<keyword evidence="1" id="KW-0732">Signal</keyword>
<sequence>MGAKLLLLLLFLLPLILSRSLSPPIPFISLSSRCQLMNESARFQMRTTDWTRSNLAIERVVCVCVSVCTIDQAGKRQHAKQMQAILKTAASSDEWVT</sequence>